<dbReference type="Gene3D" id="3.30.70.670">
    <property type="entry name" value="Formiminotransferase, C-terminal subdomain"/>
    <property type="match status" value="1"/>
</dbReference>
<protein>
    <submittedName>
        <fullName evidence="2">Putative formimidoyltransferase-cyclodeaminase</fullName>
    </submittedName>
</protein>
<keyword evidence="3" id="KW-1185">Reference proteome</keyword>
<dbReference type="STRING" id="307972.A0A2G8JBJ6"/>
<dbReference type="InterPro" id="IPR022384">
    <property type="entry name" value="FormiminoTrfase_cat_dom_sf"/>
</dbReference>
<dbReference type="OrthoDB" id="48036at2759"/>
<dbReference type="SUPFAM" id="SSF55116">
    <property type="entry name" value="Formiminotransferase domain of formiminotransferase-cyclodeaminase"/>
    <property type="match status" value="1"/>
</dbReference>
<evidence type="ECO:0000313" key="3">
    <source>
        <dbReference type="Proteomes" id="UP000230750"/>
    </source>
</evidence>
<dbReference type="AlphaFoldDB" id="A0A2G8JBJ6"/>
<keyword evidence="2" id="KW-0808">Transferase</keyword>
<dbReference type="InterPro" id="IPR051623">
    <property type="entry name" value="FTCD"/>
</dbReference>
<dbReference type="PANTHER" id="PTHR12234">
    <property type="entry name" value="FORMIMINOTRANSFERASE-CYCLODEAMINASE"/>
    <property type="match status" value="1"/>
</dbReference>
<proteinExistence type="predicted"/>
<feature type="region of interest" description="Disordered" evidence="1">
    <location>
        <begin position="137"/>
        <end position="157"/>
    </location>
</feature>
<accession>A0A2G8JBJ6</accession>
<dbReference type="InterPro" id="IPR037070">
    <property type="entry name" value="Formiminotransferase_C_sf"/>
</dbReference>
<evidence type="ECO:0000313" key="2">
    <source>
        <dbReference type="EMBL" id="PIK33103.1"/>
    </source>
</evidence>
<sequence>MVRKISFEDIACQLVDKIDGFSCFLFGSADEEKKSLVDRRKEIGWFRGHSSVDYESGTSDLGSKCKRFGITGIGASYYVMNCNVTIKTQDLAVGRRIAKAIRGTSPGGLNGVQAMAFPHRGNIEVACNVESYQTTAEENEKSVSNPRQTTEQIGCESTENTEAIRKEWIYSSPQTIEQRVAELARNEGIELVGTALVGFTPDKAYELAIKNLREGNSERWKTQKVEHM</sequence>
<dbReference type="GO" id="GO:0005542">
    <property type="term" value="F:folic acid binding"/>
    <property type="evidence" value="ECO:0007669"/>
    <property type="project" value="InterPro"/>
</dbReference>
<gene>
    <name evidence="2" type="ORF">BSL78_30084</name>
</gene>
<dbReference type="EMBL" id="MRZV01002737">
    <property type="protein sequence ID" value="PIK33103.1"/>
    <property type="molecule type" value="Genomic_DNA"/>
</dbReference>
<dbReference type="GO" id="GO:0016740">
    <property type="term" value="F:transferase activity"/>
    <property type="evidence" value="ECO:0007669"/>
    <property type="project" value="UniProtKB-KW"/>
</dbReference>
<dbReference type="PANTHER" id="PTHR12234:SF1">
    <property type="entry name" value="FORMIMINOTRANSFERASE N-TERMINAL SUBDOMAIN-CONTAINING PROTEIN"/>
    <property type="match status" value="1"/>
</dbReference>
<evidence type="ECO:0000256" key="1">
    <source>
        <dbReference type="SAM" id="MobiDB-lite"/>
    </source>
</evidence>
<name>A0A2G8JBJ6_STIJA</name>
<comment type="caution">
    <text evidence="2">The sequence shown here is derived from an EMBL/GenBank/DDBJ whole genome shotgun (WGS) entry which is preliminary data.</text>
</comment>
<reference evidence="2 3" key="1">
    <citation type="journal article" date="2017" name="PLoS Biol.">
        <title>The sea cucumber genome provides insights into morphological evolution and visceral regeneration.</title>
        <authorList>
            <person name="Zhang X."/>
            <person name="Sun L."/>
            <person name="Yuan J."/>
            <person name="Sun Y."/>
            <person name="Gao Y."/>
            <person name="Zhang L."/>
            <person name="Li S."/>
            <person name="Dai H."/>
            <person name="Hamel J.F."/>
            <person name="Liu C."/>
            <person name="Yu Y."/>
            <person name="Liu S."/>
            <person name="Lin W."/>
            <person name="Guo K."/>
            <person name="Jin S."/>
            <person name="Xu P."/>
            <person name="Storey K.B."/>
            <person name="Huan P."/>
            <person name="Zhang T."/>
            <person name="Zhou Y."/>
            <person name="Zhang J."/>
            <person name="Lin C."/>
            <person name="Li X."/>
            <person name="Xing L."/>
            <person name="Huo D."/>
            <person name="Sun M."/>
            <person name="Wang L."/>
            <person name="Mercier A."/>
            <person name="Li F."/>
            <person name="Yang H."/>
            <person name="Xiang J."/>
        </authorList>
    </citation>
    <scope>NUCLEOTIDE SEQUENCE [LARGE SCALE GENOMIC DNA]</scope>
    <source>
        <strain evidence="2">Shaxun</strain>
        <tissue evidence="2">Muscle</tissue>
    </source>
</reference>
<dbReference type="Proteomes" id="UP000230750">
    <property type="component" value="Unassembled WGS sequence"/>
</dbReference>
<organism evidence="2 3">
    <name type="scientific">Stichopus japonicus</name>
    <name type="common">Sea cucumber</name>
    <dbReference type="NCBI Taxonomy" id="307972"/>
    <lineage>
        <taxon>Eukaryota</taxon>
        <taxon>Metazoa</taxon>
        <taxon>Echinodermata</taxon>
        <taxon>Eleutherozoa</taxon>
        <taxon>Echinozoa</taxon>
        <taxon>Holothuroidea</taxon>
        <taxon>Aspidochirotacea</taxon>
        <taxon>Aspidochirotida</taxon>
        <taxon>Stichopodidae</taxon>
        <taxon>Apostichopus</taxon>
    </lineage>
</organism>